<name>A0A7H9B396_ZYGMR</name>
<dbReference type="EMBL" id="CP058608">
    <property type="protein sequence ID" value="QLG73131.1"/>
    <property type="molecule type" value="Genomic_DNA"/>
</dbReference>
<feature type="compositionally biased region" description="Low complexity" evidence="1">
    <location>
        <begin position="446"/>
        <end position="456"/>
    </location>
</feature>
<feature type="region of interest" description="Disordered" evidence="1">
    <location>
        <begin position="268"/>
        <end position="292"/>
    </location>
</feature>
<feature type="region of interest" description="Disordered" evidence="1">
    <location>
        <begin position="427"/>
        <end position="468"/>
    </location>
</feature>
<reference evidence="2 3" key="1">
    <citation type="submission" date="2020-07" db="EMBL/GenBank/DDBJ databases">
        <title>The yeast mating-type switching endonuclease HO is a domesticated member of an unorthodox homing genetic element family.</title>
        <authorList>
            <person name="Coughlan A.Y."/>
            <person name="Lombardi L."/>
            <person name="Braun-Galleani S."/>
            <person name="Martos A.R."/>
            <person name="Galeote V."/>
            <person name="Bigey F."/>
            <person name="Dequin S."/>
            <person name="Byrne K.P."/>
            <person name="Wolfe K.H."/>
        </authorList>
    </citation>
    <scope>NUCLEOTIDE SEQUENCE [LARGE SCALE GENOMIC DNA]</scope>
    <source>
        <strain evidence="2 3">NRRL Y-6702</strain>
    </source>
</reference>
<dbReference type="GeneID" id="59236873"/>
<feature type="compositionally biased region" description="Low complexity" evidence="1">
    <location>
        <begin position="513"/>
        <end position="533"/>
    </location>
</feature>
<keyword evidence="3" id="KW-1185">Reference proteome</keyword>
<feature type="compositionally biased region" description="Basic and acidic residues" evidence="1">
    <location>
        <begin position="326"/>
        <end position="335"/>
    </location>
</feature>
<dbReference type="Proteomes" id="UP000509704">
    <property type="component" value="Chromosome 5"/>
</dbReference>
<accession>A0A7H9B396</accession>
<feature type="compositionally biased region" description="Polar residues" evidence="1">
    <location>
        <begin position="497"/>
        <end position="512"/>
    </location>
</feature>
<dbReference type="RefSeq" id="XP_037144858.1">
    <property type="nucleotide sequence ID" value="XM_037288963.1"/>
</dbReference>
<feature type="region of interest" description="Disordered" evidence="1">
    <location>
        <begin position="1"/>
        <end position="22"/>
    </location>
</feature>
<protein>
    <recommendedName>
        <fullName evidence="4">Nuclear division defective protein 1</fullName>
    </recommendedName>
</protein>
<feature type="compositionally biased region" description="Polar residues" evidence="1">
    <location>
        <begin position="69"/>
        <end position="78"/>
    </location>
</feature>
<evidence type="ECO:0000256" key="1">
    <source>
        <dbReference type="SAM" id="MobiDB-lite"/>
    </source>
</evidence>
<feature type="compositionally biased region" description="Polar residues" evidence="1">
    <location>
        <begin position="349"/>
        <end position="363"/>
    </location>
</feature>
<feature type="compositionally biased region" description="Basic and acidic residues" evidence="1">
    <location>
        <begin position="554"/>
        <end position="565"/>
    </location>
</feature>
<feature type="region of interest" description="Disordered" evidence="1">
    <location>
        <begin position="46"/>
        <end position="78"/>
    </location>
</feature>
<gene>
    <name evidence="2" type="ORF">HG535_0E02150</name>
</gene>
<dbReference type="KEGG" id="zmk:HG535_0E02150"/>
<organism evidence="2 3">
    <name type="scientific">Zygotorulaspora mrakii</name>
    <name type="common">Zygosaccharomyces mrakii</name>
    <dbReference type="NCBI Taxonomy" id="42260"/>
    <lineage>
        <taxon>Eukaryota</taxon>
        <taxon>Fungi</taxon>
        <taxon>Dikarya</taxon>
        <taxon>Ascomycota</taxon>
        <taxon>Saccharomycotina</taxon>
        <taxon>Saccharomycetes</taxon>
        <taxon>Saccharomycetales</taxon>
        <taxon>Saccharomycetaceae</taxon>
        <taxon>Zygotorulaspora</taxon>
    </lineage>
</organism>
<evidence type="ECO:0008006" key="4">
    <source>
        <dbReference type="Google" id="ProtNLM"/>
    </source>
</evidence>
<feature type="region of interest" description="Disordered" evidence="1">
    <location>
        <begin position="482"/>
        <end position="565"/>
    </location>
</feature>
<dbReference type="AlphaFoldDB" id="A0A7H9B396"/>
<sequence>MNRGRTSSSEDQSLIGTVGNSNGVNDSDANFFKVISENLKYAFQSPLPNTQFPTPYSHQQQHQDQQHHSNGGENSSSLLENSMMAGLQVGSAHNEMANAHVSGEPLNDKDMQPSSVLQFGNNFPNEFLLTSPEQFREFLFESPGAGFNLVHKTPAKTPLRFFSNSNGGGNAENGDSLTPNGLFGNPSSIKSSKDYNMGKTMQTPLRNIDLNLMFNSNQMAVSSSPSKKLALSLTPYGRKILNGIGTPYAKTLLSSNSALADFQKARKIQSTPPTMKKATETPHAQSHIAASDDLDDEKLNNFVLKMSENIKNNYDFADVNLSSRSKNQDSNKEDLNDQDPDAQDDIYGSSPTTIQLNSSVTKSTTKLGANKMPLLAREIIDSNNEGEMYKVEENRLPLSPTPKYHKSASSLDALNIPELPKMGSFKSERTLSISSSRSTSSKDNRSSGNSIINFKPNKVKKSSKKQPKFQIIVANTQKFSVPTNNQKNTKKFGGLKRSQSLLVNSSSGTANAGRNSSLNNSTNNSTTRNNGNGDFMNTNENFSSKKAKRSSSFSEKDEGQFHGYQ</sequence>
<dbReference type="OrthoDB" id="4063682at2759"/>
<feature type="compositionally biased region" description="Basic residues" evidence="1">
    <location>
        <begin position="457"/>
        <end position="467"/>
    </location>
</feature>
<evidence type="ECO:0000313" key="2">
    <source>
        <dbReference type="EMBL" id="QLG73131.1"/>
    </source>
</evidence>
<proteinExistence type="predicted"/>
<feature type="compositionally biased region" description="Low complexity" evidence="1">
    <location>
        <begin position="430"/>
        <end position="439"/>
    </location>
</feature>
<feature type="compositionally biased region" description="Polar residues" evidence="1">
    <location>
        <begin position="46"/>
        <end position="57"/>
    </location>
</feature>
<evidence type="ECO:0000313" key="3">
    <source>
        <dbReference type="Proteomes" id="UP000509704"/>
    </source>
</evidence>
<feature type="region of interest" description="Disordered" evidence="1">
    <location>
        <begin position="321"/>
        <end position="363"/>
    </location>
</feature>